<evidence type="ECO:0000313" key="1">
    <source>
        <dbReference type="EMBL" id="EKN40108.1"/>
    </source>
</evidence>
<reference evidence="1 2" key="1">
    <citation type="submission" date="2012-10" db="EMBL/GenBank/DDBJ databases">
        <authorList>
            <person name="Strain E.A."/>
            <person name="Brown E."/>
            <person name="Allard M.W."/>
            <person name="Gonzalez-Escalona N."/>
            <person name="Timme R."/>
        </authorList>
    </citation>
    <scope>NUCLEOTIDE SEQUENCE [LARGE SCALE GENOMIC DNA]</scope>
    <source>
        <strain evidence="1 2">CFSAN001627</strain>
    </source>
</reference>
<protein>
    <submittedName>
        <fullName evidence="1">Uncharacterized protein</fullName>
    </submittedName>
</protein>
<organism evidence="1 2">
    <name type="scientific">Clostridium botulinum CFSAN001627</name>
    <dbReference type="NCBI Taxonomy" id="1232189"/>
    <lineage>
        <taxon>Bacteria</taxon>
        <taxon>Bacillati</taxon>
        <taxon>Bacillota</taxon>
        <taxon>Clostridia</taxon>
        <taxon>Eubacteriales</taxon>
        <taxon>Clostridiaceae</taxon>
        <taxon>Clostridium</taxon>
    </lineage>
</organism>
<proteinExistence type="predicted"/>
<feature type="non-terminal residue" evidence="1">
    <location>
        <position position="429"/>
    </location>
</feature>
<dbReference type="Proteomes" id="UP000011944">
    <property type="component" value="Unassembled WGS sequence"/>
</dbReference>
<dbReference type="AlphaFoldDB" id="M1ZTV0"/>
<reference evidence="1 2" key="2">
    <citation type="submission" date="2013-03" db="EMBL/GenBank/DDBJ databases">
        <title>Diversity in Clostridium botulinum.</title>
        <authorList>
            <person name="Timme R.E."/>
            <person name="Allard M."/>
            <person name="Luo Y."/>
            <person name="Strain E."/>
            <person name="Gonzalez-Escalona N."/>
            <person name="Brown E."/>
        </authorList>
    </citation>
    <scope>NUCLEOTIDE SEQUENCE [LARGE SCALE GENOMIC DNA]</scope>
    <source>
        <strain evidence="1 2">CFSAN001627</strain>
    </source>
</reference>
<comment type="caution">
    <text evidence="1">The sequence shown here is derived from an EMBL/GenBank/DDBJ whole genome shotgun (WGS) entry which is preliminary data.</text>
</comment>
<name>M1ZTV0_CLOBO</name>
<sequence length="429" mass="48659">MQYIGIKKFGVFVINNTIPKVPDNPWFTNNYPGDLSARGNGDIRVYNTGESFYIGNSSLDETRKITWLHIRDGNKHIYISDRVLLTNVSWNILNAEHMIEGKTVIIDGIEYKLRVLTGGDPQNPNNEWDNIIQNKANIVGLPKPTQGDLTPTNTYEQLDGDNNQHWNWWGVRTICQETSYNRGYTSVLGLVNSNPQDTSMASGWRPVLEFIESTPPEKPTILTPTGTEIKPSVTNIEPIKIETTFNNSGGTFKHMDYEVWDLDLNKRVANTRVFITNDVLTPKLELGHRYKLIVSHTNTADQVSPQATSYFMRGILNKYKLSEPVTQKQYDKLTAYTGGDNLIMKPQTFPETENSKVRLVPQTMNTLTVRGIEGNELEYSATTKELVIGDKLIKDNQTYTISEVIKQTGDYNIDQEITVVKDVNARELF</sequence>
<evidence type="ECO:0000313" key="2">
    <source>
        <dbReference type="Proteomes" id="UP000011944"/>
    </source>
</evidence>
<gene>
    <name evidence="1" type="ORF">CFSAN001627_21869</name>
</gene>
<dbReference type="EMBL" id="AMXI01001362">
    <property type="protein sequence ID" value="EKN40108.1"/>
    <property type="molecule type" value="Genomic_DNA"/>
</dbReference>
<accession>M1ZTV0</accession>